<name>A0A1M4EBB4_9ACTN</name>
<evidence type="ECO:0000313" key="1">
    <source>
        <dbReference type="EMBL" id="SBO95893.1"/>
    </source>
</evidence>
<gene>
    <name evidence="1" type="ORF">BN4615_P5409</name>
</gene>
<accession>A0A1M4EBB4</accession>
<reference evidence="1" key="1">
    <citation type="submission" date="2016-04" db="EMBL/GenBank/DDBJ databases">
        <authorList>
            <person name="Evans L.H."/>
            <person name="Alamgir A."/>
            <person name="Owens N."/>
            <person name="Weber N.D."/>
            <person name="Virtaneva K."/>
            <person name="Barbian K."/>
            <person name="Babar A."/>
            <person name="Rosenke K."/>
        </authorList>
    </citation>
    <scope>NUCLEOTIDE SEQUENCE</scope>
    <source>
        <strain evidence="1">Nono1</strain>
    </source>
</reference>
<organism evidence="1">
    <name type="scientific">Nonomuraea gerenzanensis</name>
    <dbReference type="NCBI Taxonomy" id="93944"/>
    <lineage>
        <taxon>Bacteria</taxon>
        <taxon>Bacillati</taxon>
        <taxon>Actinomycetota</taxon>
        <taxon>Actinomycetes</taxon>
        <taxon>Streptosporangiales</taxon>
        <taxon>Streptosporangiaceae</taxon>
        <taxon>Nonomuraea</taxon>
    </lineage>
</organism>
<dbReference type="EMBL" id="LT559118">
    <property type="protein sequence ID" value="SBO95893.1"/>
    <property type="molecule type" value="Genomic_DNA"/>
</dbReference>
<protein>
    <submittedName>
        <fullName evidence="1">Uncharacterized protein</fullName>
    </submittedName>
</protein>
<proteinExistence type="predicted"/>
<sequence>MDVLAALGKNPEGLRRDRIGGAGWELARAWLTATGITDLLIDRANILPTDRIADLIALADELGMWLWLIWSGDEHLGPTMKLIVDAGHPDQVIRPQDLPDVLPLPVPARPDHAEPWPVLPAADFTTFRAACRRHLSPRAFARADDLYRAAVGHVHAWMADRDPRLYDWLALPSPPLTDIAVDLIGWLRDTHLGPTAEPAPALIALRATQAALFRHAILLRWTPATLGPAPAARLPGDLTPARARDLATLAPTDHAAATALSLHLNLPPTHFGCFRYGDLAADASHLAAPPPHHHPPPPHSKLFYAPNGAPTTLTVAEGELACQGPILIPPHARHLLAAHQALRRRQNAADDEPLFLNDHDPARSPAAALHERTIRTCRRLNLNPPWLHRDPCKYGADVGLTPRSHGWLNERALVMRQLDRDLIARLTSPPVGRPA</sequence>
<dbReference type="AlphaFoldDB" id="A0A1M4EBB4"/>